<dbReference type="Gramene" id="KXG19432">
    <property type="protein sequence ID" value="KXG19432"/>
    <property type="gene ID" value="SORBI_3010G058600"/>
</dbReference>
<dbReference type="EMBL" id="CM000769">
    <property type="protein sequence ID" value="KXG19432.1"/>
    <property type="molecule type" value="Genomic_DNA"/>
</dbReference>
<protein>
    <recommendedName>
        <fullName evidence="3">Transposase (putative) gypsy type domain-containing protein</fullName>
    </recommendedName>
</protein>
<dbReference type="Pfam" id="PF04195">
    <property type="entry name" value="Transposase_28"/>
    <property type="match status" value="1"/>
</dbReference>
<dbReference type="PANTHER" id="PTHR31099:SF28">
    <property type="entry name" value="F5J5.12"/>
    <property type="match status" value="1"/>
</dbReference>
<dbReference type="InterPro" id="IPR007321">
    <property type="entry name" value="Transposase_28"/>
</dbReference>
<dbReference type="PANTHER" id="PTHR31099">
    <property type="entry name" value="OS06G0165300 PROTEIN"/>
    <property type="match status" value="1"/>
</dbReference>
<sequence>MPSASSSSSPLGDDPIIIEVSDTDDDGGGGVALSTKVAERIASSLTQEELDAICSKYGVPEQYSAVLPAGHQRACSPLPPGAICVNEHALEAGMRVPLHAFFCEVLAHFGVAPIQIAPNGWRAMAGFIVLSHKAGVAPSLPVFRHFFSLCGFRFKGWYYFRGKDVAGALFKGMPPSFAGWKEAFFFLKSPTPWPCRVKWGHELSKGSTVEPVLTKGEERVAKKLLDVHGEAVDIKTYLSESNLAAAMITGMDPSATQAQGQASGVTVKPEPGSDTSSLGKKMKVTDDAAKPGFSTQSSKITREHDPDPMPQNMAHKPDGGGTSNWESARQMLQSIVTPELEQMFSTAKPSDVIASSYITALQAANYASFSLDYALELEEKHVAREREVDALRQELSQAKTELADAEKAAAEEVRSAKEVAVREFQGSTEQRGMDDMKRVVLRKYPHLDPEELVLPVDGGGEQ</sequence>
<accession>A0A194YHI8</accession>
<dbReference type="Proteomes" id="UP000000768">
    <property type="component" value="Chromosome 10"/>
</dbReference>
<reference evidence="4 5" key="1">
    <citation type="journal article" date="2009" name="Nature">
        <title>The Sorghum bicolor genome and the diversification of grasses.</title>
        <authorList>
            <person name="Paterson A.H."/>
            <person name="Bowers J.E."/>
            <person name="Bruggmann R."/>
            <person name="Dubchak I."/>
            <person name="Grimwood J."/>
            <person name="Gundlach H."/>
            <person name="Haberer G."/>
            <person name="Hellsten U."/>
            <person name="Mitros T."/>
            <person name="Poliakov A."/>
            <person name="Schmutz J."/>
            <person name="Spannagl M."/>
            <person name="Tang H."/>
            <person name="Wang X."/>
            <person name="Wicker T."/>
            <person name="Bharti A.K."/>
            <person name="Chapman J."/>
            <person name="Feltus F.A."/>
            <person name="Gowik U."/>
            <person name="Grigoriev I.V."/>
            <person name="Lyons E."/>
            <person name="Maher C.A."/>
            <person name="Martis M."/>
            <person name="Narechania A."/>
            <person name="Otillar R.P."/>
            <person name="Penning B.W."/>
            <person name="Salamov A.A."/>
            <person name="Wang Y."/>
            <person name="Zhang L."/>
            <person name="Carpita N.C."/>
            <person name="Freeling M."/>
            <person name="Gingle A.R."/>
            <person name="Hash C.T."/>
            <person name="Keller B."/>
            <person name="Klein P."/>
            <person name="Kresovich S."/>
            <person name="McCann M.C."/>
            <person name="Ming R."/>
            <person name="Peterson D.G."/>
            <person name="Mehboob-ur-Rahman"/>
            <person name="Ware D."/>
            <person name="Westhoff P."/>
            <person name="Mayer K.F."/>
            <person name="Messing J."/>
            <person name="Rokhsar D.S."/>
        </authorList>
    </citation>
    <scope>NUCLEOTIDE SEQUENCE [LARGE SCALE GENOMIC DNA]</scope>
    <source>
        <strain evidence="5">cv. BTx623</strain>
    </source>
</reference>
<feature type="compositionally biased region" description="Polar residues" evidence="2">
    <location>
        <begin position="255"/>
        <end position="264"/>
    </location>
</feature>
<feature type="region of interest" description="Disordered" evidence="2">
    <location>
        <begin position="255"/>
        <end position="311"/>
    </location>
</feature>
<dbReference type="InParanoid" id="A0A194YHI8"/>
<gene>
    <name evidence="4" type="ORF">SORBI_3010G058600</name>
</gene>
<feature type="coiled-coil region" evidence="1">
    <location>
        <begin position="374"/>
        <end position="415"/>
    </location>
</feature>
<dbReference type="STRING" id="4558.A0A194YHI8"/>
<feature type="domain" description="Transposase (putative) gypsy type" evidence="3">
    <location>
        <begin position="83"/>
        <end position="150"/>
    </location>
</feature>
<dbReference type="OMA" id="WFGSRAE"/>
<keyword evidence="1" id="KW-0175">Coiled coil</keyword>
<proteinExistence type="predicted"/>
<feature type="region of interest" description="Disordered" evidence="2">
    <location>
        <begin position="1"/>
        <end position="28"/>
    </location>
</feature>
<evidence type="ECO:0000313" key="4">
    <source>
        <dbReference type="EMBL" id="KXG19432.1"/>
    </source>
</evidence>
<evidence type="ECO:0000256" key="1">
    <source>
        <dbReference type="SAM" id="Coils"/>
    </source>
</evidence>
<organism evidence="4 5">
    <name type="scientific">Sorghum bicolor</name>
    <name type="common">Sorghum</name>
    <name type="synonym">Sorghum vulgare</name>
    <dbReference type="NCBI Taxonomy" id="4558"/>
    <lineage>
        <taxon>Eukaryota</taxon>
        <taxon>Viridiplantae</taxon>
        <taxon>Streptophyta</taxon>
        <taxon>Embryophyta</taxon>
        <taxon>Tracheophyta</taxon>
        <taxon>Spermatophyta</taxon>
        <taxon>Magnoliopsida</taxon>
        <taxon>Liliopsida</taxon>
        <taxon>Poales</taxon>
        <taxon>Poaceae</taxon>
        <taxon>PACMAD clade</taxon>
        <taxon>Panicoideae</taxon>
        <taxon>Andropogonodae</taxon>
        <taxon>Andropogoneae</taxon>
        <taxon>Sorghinae</taxon>
        <taxon>Sorghum</taxon>
    </lineage>
</organism>
<evidence type="ECO:0000259" key="3">
    <source>
        <dbReference type="Pfam" id="PF04195"/>
    </source>
</evidence>
<keyword evidence="5" id="KW-1185">Reference proteome</keyword>
<dbReference type="AlphaFoldDB" id="A0A194YHI8"/>
<reference evidence="5" key="2">
    <citation type="journal article" date="2018" name="Plant J.">
        <title>The Sorghum bicolor reference genome: improved assembly, gene annotations, a transcriptome atlas, and signatures of genome organization.</title>
        <authorList>
            <person name="McCormick R.F."/>
            <person name="Truong S.K."/>
            <person name="Sreedasyam A."/>
            <person name="Jenkins J."/>
            <person name="Shu S."/>
            <person name="Sims D."/>
            <person name="Kennedy M."/>
            <person name="Amirebrahimi M."/>
            <person name="Weers B.D."/>
            <person name="McKinley B."/>
            <person name="Mattison A."/>
            <person name="Morishige D.T."/>
            <person name="Grimwood J."/>
            <person name="Schmutz J."/>
            <person name="Mullet J.E."/>
        </authorList>
    </citation>
    <scope>NUCLEOTIDE SEQUENCE [LARGE SCALE GENOMIC DNA]</scope>
    <source>
        <strain evidence="5">cv. BTx623</strain>
    </source>
</reference>
<evidence type="ECO:0000313" key="5">
    <source>
        <dbReference type="Proteomes" id="UP000000768"/>
    </source>
</evidence>
<name>A0A194YHI8_SORBI</name>
<evidence type="ECO:0000256" key="2">
    <source>
        <dbReference type="SAM" id="MobiDB-lite"/>
    </source>
</evidence>